<feature type="domain" description="THAP-type" evidence="13">
    <location>
        <begin position="88"/>
        <end position="182"/>
    </location>
</feature>
<dbReference type="InterPro" id="IPR048365">
    <property type="entry name" value="TNP-like_RNaseH_N"/>
</dbReference>
<keyword evidence="9" id="KW-0804">Transcription</keyword>
<evidence type="ECO:0000256" key="10">
    <source>
        <dbReference type="ARBA" id="ARBA00023242"/>
    </source>
</evidence>
<dbReference type="SUPFAM" id="SSF57716">
    <property type="entry name" value="Glucocorticoid receptor-like (DNA-binding domain)"/>
    <property type="match status" value="1"/>
</dbReference>
<dbReference type="VEuPathDB" id="VectorBase:LOC119164043"/>
<dbReference type="InterPro" id="IPR021896">
    <property type="entry name" value="THAP9-like_HTH"/>
</dbReference>
<keyword evidence="11" id="KW-0131">Cell cycle</keyword>
<dbReference type="PROSITE" id="PS50950">
    <property type="entry name" value="ZF_THAP"/>
    <property type="match status" value="1"/>
</dbReference>
<evidence type="ECO:0000313" key="15">
    <source>
        <dbReference type="Proteomes" id="UP000821866"/>
    </source>
</evidence>
<comment type="similarity">
    <text evidence="2">Belongs to the THAP1 family.</text>
</comment>
<keyword evidence="15" id="KW-1185">Reference proteome</keyword>
<organism evidence="14 15">
    <name type="scientific">Rhipicephalus microplus</name>
    <name type="common">Cattle tick</name>
    <name type="synonym">Boophilus microplus</name>
    <dbReference type="NCBI Taxonomy" id="6941"/>
    <lineage>
        <taxon>Eukaryota</taxon>
        <taxon>Metazoa</taxon>
        <taxon>Ecdysozoa</taxon>
        <taxon>Arthropoda</taxon>
        <taxon>Chelicerata</taxon>
        <taxon>Arachnida</taxon>
        <taxon>Acari</taxon>
        <taxon>Parasitiformes</taxon>
        <taxon>Ixodida</taxon>
        <taxon>Ixodoidea</taxon>
        <taxon>Ixodidae</taxon>
        <taxon>Rhipicephalinae</taxon>
        <taxon>Rhipicephalus</taxon>
        <taxon>Boophilus</taxon>
    </lineage>
</organism>
<dbReference type="GO" id="GO:0043565">
    <property type="term" value="F:sequence-specific DNA binding"/>
    <property type="evidence" value="ECO:0007669"/>
    <property type="project" value="InterPro"/>
</dbReference>
<dbReference type="Pfam" id="PF12017">
    <property type="entry name" value="Tnp_P_element"/>
    <property type="match status" value="1"/>
</dbReference>
<keyword evidence="8 12" id="KW-0238">DNA-binding</keyword>
<dbReference type="GO" id="GO:0005654">
    <property type="term" value="C:nucleoplasm"/>
    <property type="evidence" value="ECO:0007669"/>
    <property type="project" value="UniProtKB-SubCell"/>
</dbReference>
<reference evidence="14" key="2">
    <citation type="submission" date="2021-09" db="EMBL/GenBank/DDBJ databases">
        <authorList>
            <person name="Jia N."/>
            <person name="Wang J."/>
            <person name="Shi W."/>
            <person name="Du L."/>
            <person name="Sun Y."/>
            <person name="Zhan W."/>
            <person name="Jiang J."/>
            <person name="Wang Q."/>
            <person name="Zhang B."/>
            <person name="Ji P."/>
            <person name="Sakyi L.B."/>
            <person name="Cui X."/>
            <person name="Yuan T."/>
            <person name="Jiang B."/>
            <person name="Yang W."/>
            <person name="Lam T.T.-Y."/>
            <person name="Chang Q."/>
            <person name="Ding S."/>
            <person name="Wang X."/>
            <person name="Zhu J."/>
            <person name="Ruan X."/>
            <person name="Zhao L."/>
            <person name="Wei J."/>
            <person name="Que T."/>
            <person name="Du C."/>
            <person name="Cheng J."/>
            <person name="Dai P."/>
            <person name="Han X."/>
            <person name="Huang E."/>
            <person name="Gao Y."/>
            <person name="Liu J."/>
            <person name="Shao H."/>
            <person name="Ye R."/>
            <person name="Li L."/>
            <person name="Wei W."/>
            <person name="Wang X."/>
            <person name="Wang C."/>
            <person name="Huo Q."/>
            <person name="Li W."/>
            <person name="Guo W."/>
            <person name="Chen H."/>
            <person name="Chen S."/>
            <person name="Zhou L."/>
            <person name="Zhou L."/>
            <person name="Ni X."/>
            <person name="Tian J."/>
            <person name="Zhou Y."/>
            <person name="Sheng Y."/>
            <person name="Liu T."/>
            <person name="Pan Y."/>
            <person name="Xia L."/>
            <person name="Li J."/>
            <person name="Zhao F."/>
            <person name="Cao W."/>
        </authorList>
    </citation>
    <scope>NUCLEOTIDE SEQUENCE</scope>
    <source>
        <strain evidence="14">Rmic-2018</strain>
        <tissue evidence="14">Larvae</tissue>
    </source>
</reference>
<dbReference type="SMART" id="SM00692">
    <property type="entry name" value="DM3"/>
    <property type="match status" value="1"/>
</dbReference>
<dbReference type="PANTHER" id="PTHR46600:SF1">
    <property type="entry name" value="THAP DOMAIN-CONTAINING PROTEIN 1"/>
    <property type="match status" value="1"/>
</dbReference>
<comment type="caution">
    <text evidence="14">The sequence shown here is derived from an EMBL/GenBank/DDBJ whole genome shotgun (WGS) entry which is preliminary data.</text>
</comment>
<dbReference type="VEuPathDB" id="VectorBase:LOC119168736"/>
<evidence type="ECO:0000256" key="1">
    <source>
        <dbReference type="ARBA" id="ARBA00004642"/>
    </source>
</evidence>
<keyword evidence="6" id="KW-0805">Transcription regulation</keyword>
<name>A0A9J6DZN0_RHIMP</name>
<evidence type="ECO:0000256" key="12">
    <source>
        <dbReference type="PROSITE-ProRule" id="PRU00309"/>
    </source>
</evidence>
<evidence type="ECO:0000256" key="3">
    <source>
        <dbReference type="ARBA" id="ARBA00022723"/>
    </source>
</evidence>
<evidence type="ECO:0000256" key="2">
    <source>
        <dbReference type="ARBA" id="ARBA00006177"/>
    </source>
</evidence>
<evidence type="ECO:0000259" key="13">
    <source>
        <dbReference type="PROSITE" id="PS50950"/>
    </source>
</evidence>
<evidence type="ECO:0000256" key="6">
    <source>
        <dbReference type="ARBA" id="ARBA00023015"/>
    </source>
</evidence>
<keyword evidence="7" id="KW-0175">Coiled coil</keyword>
<proteinExistence type="inferred from homology"/>
<evidence type="ECO:0000256" key="11">
    <source>
        <dbReference type="ARBA" id="ARBA00023306"/>
    </source>
</evidence>
<dbReference type="InterPro" id="IPR026516">
    <property type="entry name" value="THAP1/10"/>
</dbReference>
<keyword evidence="5" id="KW-0862">Zinc</keyword>
<dbReference type="SMART" id="SM00980">
    <property type="entry name" value="THAP"/>
    <property type="match status" value="1"/>
</dbReference>
<accession>A0A9J6DZN0</accession>
<evidence type="ECO:0000256" key="4">
    <source>
        <dbReference type="ARBA" id="ARBA00022771"/>
    </source>
</evidence>
<keyword evidence="4 12" id="KW-0863">Zinc-finger</keyword>
<gene>
    <name evidence="14" type="ORF">HPB51_005222</name>
</gene>
<comment type="subcellular location">
    <subcellularLocation>
        <location evidence="1">Nucleus</location>
        <location evidence="1">Nucleoplasm</location>
    </subcellularLocation>
</comment>
<dbReference type="GO" id="GO:0008270">
    <property type="term" value="F:zinc ion binding"/>
    <property type="evidence" value="ECO:0007669"/>
    <property type="project" value="UniProtKB-KW"/>
</dbReference>
<keyword evidence="10" id="KW-0539">Nucleus</keyword>
<evidence type="ECO:0000256" key="5">
    <source>
        <dbReference type="ARBA" id="ARBA00022833"/>
    </source>
</evidence>
<dbReference type="InterPro" id="IPR006612">
    <property type="entry name" value="THAP_Znf"/>
</dbReference>
<evidence type="ECO:0000256" key="9">
    <source>
        <dbReference type="ARBA" id="ARBA00023163"/>
    </source>
</evidence>
<reference evidence="14" key="1">
    <citation type="journal article" date="2020" name="Cell">
        <title>Large-Scale Comparative Analyses of Tick Genomes Elucidate Their Genetic Diversity and Vector Capacities.</title>
        <authorList>
            <consortium name="Tick Genome and Microbiome Consortium (TIGMIC)"/>
            <person name="Jia N."/>
            <person name="Wang J."/>
            <person name="Shi W."/>
            <person name="Du L."/>
            <person name="Sun Y."/>
            <person name="Zhan W."/>
            <person name="Jiang J.F."/>
            <person name="Wang Q."/>
            <person name="Zhang B."/>
            <person name="Ji P."/>
            <person name="Bell-Sakyi L."/>
            <person name="Cui X.M."/>
            <person name="Yuan T.T."/>
            <person name="Jiang B.G."/>
            <person name="Yang W.F."/>
            <person name="Lam T.T."/>
            <person name="Chang Q.C."/>
            <person name="Ding S.J."/>
            <person name="Wang X.J."/>
            <person name="Zhu J.G."/>
            <person name="Ruan X.D."/>
            <person name="Zhao L."/>
            <person name="Wei J.T."/>
            <person name="Ye R.Z."/>
            <person name="Que T.C."/>
            <person name="Du C.H."/>
            <person name="Zhou Y.H."/>
            <person name="Cheng J.X."/>
            <person name="Dai P.F."/>
            <person name="Guo W.B."/>
            <person name="Han X.H."/>
            <person name="Huang E.J."/>
            <person name="Li L.F."/>
            <person name="Wei W."/>
            <person name="Gao Y.C."/>
            <person name="Liu J.Z."/>
            <person name="Shao H.Z."/>
            <person name="Wang X."/>
            <person name="Wang C.C."/>
            <person name="Yang T.C."/>
            <person name="Huo Q.B."/>
            <person name="Li W."/>
            <person name="Chen H.Y."/>
            <person name="Chen S.E."/>
            <person name="Zhou L.G."/>
            <person name="Ni X.B."/>
            <person name="Tian J.H."/>
            <person name="Sheng Y."/>
            <person name="Liu T."/>
            <person name="Pan Y.S."/>
            <person name="Xia L.Y."/>
            <person name="Li J."/>
            <person name="Zhao F."/>
            <person name="Cao W.C."/>
        </authorList>
    </citation>
    <scope>NUCLEOTIDE SEQUENCE</scope>
    <source>
        <strain evidence="14">Rmic-2018</strain>
    </source>
</reference>
<sequence>MLADTLARALTTSTAVLVPALPPPARPKLFVVPFRFFPTPAIVEAIDELCTADFSMPELRDVLDSRGHRSVPGGDGITLKNHPAEFAMPYKCCVPQCRGNYDSTRKVRVFRFPHDEELCRKWVRAVPRENFSPTQYSRVCELQFQPEDIMYETSYVDDRTGRTVTAPLPSSRIRPGAVPSKFPACPSYFSKESTSRESPDSKRKRFEAEALQAAIAEYAETSLCEEEADRIACIRDLACRLRNRDSTFWHIIENKERLVIVHIVEDEAPWIKYSLVVKADMGTTFHFMKKPTTTLGRDLCVPATAERKRAVMEFFDGVQAWDSNTDSPSKEHTEDIIEAICFLLSALPLGKQDNAGAIRFLTEQLRLLSKNKTRKRYSPEFTVFCCLLYTISPHAYKYMRSYGDITMPHPVTIRSICSSQGMNPQAEHKSSTFLGYMKTRISGLDERQRAVTVMVDEIHIKPFFDYKGGNITGIAQNTHEAATSAMVFMVQSVASSFKEVAHIVPLRCDTGNILHKLLMEVICGL</sequence>
<evidence type="ECO:0000313" key="14">
    <source>
        <dbReference type="EMBL" id="KAH8027394.1"/>
    </source>
</evidence>
<evidence type="ECO:0000256" key="8">
    <source>
        <dbReference type="ARBA" id="ARBA00023125"/>
    </source>
</evidence>
<dbReference type="AlphaFoldDB" id="A0A9J6DZN0"/>
<dbReference type="Pfam" id="PF21787">
    <property type="entry name" value="TNP-like_RNaseH_N"/>
    <property type="match status" value="1"/>
</dbReference>
<evidence type="ECO:0000256" key="7">
    <source>
        <dbReference type="ARBA" id="ARBA00023054"/>
    </source>
</evidence>
<dbReference type="PANTHER" id="PTHR46600">
    <property type="entry name" value="THAP DOMAIN-CONTAINING"/>
    <property type="match status" value="1"/>
</dbReference>
<dbReference type="EMBL" id="JABSTU010000006">
    <property type="protein sequence ID" value="KAH8027394.1"/>
    <property type="molecule type" value="Genomic_DNA"/>
</dbReference>
<protein>
    <recommendedName>
        <fullName evidence="13">THAP-type domain-containing protein</fullName>
    </recommendedName>
</protein>
<dbReference type="Proteomes" id="UP000821866">
    <property type="component" value="Chromosome 4"/>
</dbReference>
<keyword evidence="3" id="KW-0479">Metal-binding</keyword>
<dbReference type="Pfam" id="PF05485">
    <property type="entry name" value="THAP"/>
    <property type="match status" value="1"/>
</dbReference>